<comment type="caution">
    <text evidence="1">The sequence shown here is derived from an EMBL/GenBank/DDBJ whole genome shotgun (WGS) entry which is preliminary data.</text>
</comment>
<evidence type="ECO:0000313" key="2">
    <source>
        <dbReference type="Proteomes" id="UP000828390"/>
    </source>
</evidence>
<dbReference type="AlphaFoldDB" id="A0A9D3YAR1"/>
<dbReference type="EMBL" id="JAIWYP010000016">
    <property type="protein sequence ID" value="KAH3694967.1"/>
    <property type="molecule type" value="Genomic_DNA"/>
</dbReference>
<proteinExistence type="predicted"/>
<evidence type="ECO:0000313" key="1">
    <source>
        <dbReference type="EMBL" id="KAH3694967.1"/>
    </source>
</evidence>
<sequence>MLEQRARRFEEENVQPRTTIDELRCEKETYLFSVENLKPMDFPFYTGFPSKEVFYAVLQLVNPGEHGENIILVPQRDDAARTDQPKLRKPRKNFSCQPVFPIFVPS</sequence>
<reference evidence="1" key="1">
    <citation type="journal article" date="2019" name="bioRxiv">
        <title>The Genome of the Zebra Mussel, Dreissena polymorpha: A Resource for Invasive Species Research.</title>
        <authorList>
            <person name="McCartney M.A."/>
            <person name="Auch B."/>
            <person name="Kono T."/>
            <person name="Mallez S."/>
            <person name="Zhang Y."/>
            <person name="Obille A."/>
            <person name="Becker A."/>
            <person name="Abrahante J.E."/>
            <person name="Garbe J."/>
            <person name="Badalamenti J.P."/>
            <person name="Herman A."/>
            <person name="Mangelson H."/>
            <person name="Liachko I."/>
            <person name="Sullivan S."/>
            <person name="Sone E.D."/>
            <person name="Koren S."/>
            <person name="Silverstein K.A.T."/>
            <person name="Beckman K.B."/>
            <person name="Gohl D.M."/>
        </authorList>
    </citation>
    <scope>NUCLEOTIDE SEQUENCE</scope>
    <source>
        <strain evidence="1">Duluth1</strain>
        <tissue evidence="1">Whole animal</tissue>
    </source>
</reference>
<dbReference type="Proteomes" id="UP000828390">
    <property type="component" value="Unassembled WGS sequence"/>
</dbReference>
<reference evidence="1" key="2">
    <citation type="submission" date="2020-11" db="EMBL/GenBank/DDBJ databases">
        <authorList>
            <person name="McCartney M.A."/>
            <person name="Auch B."/>
            <person name="Kono T."/>
            <person name="Mallez S."/>
            <person name="Becker A."/>
            <person name="Gohl D.M."/>
            <person name="Silverstein K.A.T."/>
            <person name="Koren S."/>
            <person name="Bechman K.B."/>
            <person name="Herman A."/>
            <person name="Abrahante J.E."/>
            <person name="Garbe J."/>
        </authorList>
    </citation>
    <scope>NUCLEOTIDE SEQUENCE</scope>
    <source>
        <strain evidence="1">Duluth1</strain>
        <tissue evidence="1">Whole animal</tissue>
    </source>
</reference>
<organism evidence="1 2">
    <name type="scientific">Dreissena polymorpha</name>
    <name type="common">Zebra mussel</name>
    <name type="synonym">Mytilus polymorpha</name>
    <dbReference type="NCBI Taxonomy" id="45954"/>
    <lineage>
        <taxon>Eukaryota</taxon>
        <taxon>Metazoa</taxon>
        <taxon>Spiralia</taxon>
        <taxon>Lophotrochozoa</taxon>
        <taxon>Mollusca</taxon>
        <taxon>Bivalvia</taxon>
        <taxon>Autobranchia</taxon>
        <taxon>Heteroconchia</taxon>
        <taxon>Euheterodonta</taxon>
        <taxon>Imparidentia</taxon>
        <taxon>Neoheterodontei</taxon>
        <taxon>Myida</taxon>
        <taxon>Dreissenoidea</taxon>
        <taxon>Dreissenidae</taxon>
        <taxon>Dreissena</taxon>
    </lineage>
</organism>
<gene>
    <name evidence="1" type="ORF">DPMN_082413</name>
</gene>
<protein>
    <submittedName>
        <fullName evidence="1">Uncharacterized protein</fullName>
    </submittedName>
</protein>
<accession>A0A9D3YAR1</accession>
<keyword evidence="2" id="KW-1185">Reference proteome</keyword>
<name>A0A9D3YAR1_DREPO</name>